<sequence length="509" mass="55211">MEALPPVAVAGTVLEDLPEDALLAILALLAPTDAAAAACACRRLAAAASSPSLPLALALRLGLPPPRPLLPASAARLLRSLHRLRRLLGLWRRLPSSSFSGSGYRSTSSSSSLAAFEWAPGGTLAASLLAPSARGLAVAKSPFVTLSIDETGETVAAMGDVPVSVNFVGNNHIVVEAAAASSGDDDDEAAMEGGSPPEVMYMHFANRRSPGAGRKRRSKQGRRRGRAMEAEHFVRIADAEPTEARPLQGLWKLIARLRLHTKGIMAIMQLTGWVFLLAHALGYMTCRCEVGIACSVRNLKLPVTINKLCGNLACPIRLKFHLYKTFASMSVFDFLTMHLPYHVLVRGTHLEFIAVKKRPSGGGISESRTLEFYLVTYDDIGGITCRQVSDTRGQNSGFTPIFWTTNTTFLEQPFSEKELDHYIRREHIQGVDSDHAATENRAISRILCINSSYDVVDHHLSAPLDDMRNVEGRIWLYDDGTFGFGFSGSNSIIDLKHVSSDGCILDALH</sequence>
<dbReference type="Proteomes" id="UP000008021">
    <property type="component" value="Chromosome 12"/>
</dbReference>
<feature type="domain" description="F-box" evidence="1">
    <location>
        <begin position="14"/>
        <end position="53"/>
    </location>
</feature>
<dbReference type="EnsemblPlants" id="OMERI12G09420.1">
    <property type="protein sequence ID" value="OMERI12G09420.1"/>
    <property type="gene ID" value="OMERI12G09420"/>
</dbReference>
<accession>A0A0E0FCH1</accession>
<name>A0A0E0FCH1_9ORYZ</name>
<dbReference type="Gramene" id="OMERI12G09420.1">
    <property type="protein sequence ID" value="OMERI12G09420.1"/>
    <property type="gene ID" value="OMERI12G09420"/>
</dbReference>
<reference evidence="2" key="1">
    <citation type="submission" date="2015-04" db="UniProtKB">
        <authorList>
            <consortium name="EnsemblPlants"/>
        </authorList>
    </citation>
    <scope>IDENTIFICATION</scope>
</reference>
<evidence type="ECO:0000313" key="2">
    <source>
        <dbReference type="EnsemblPlants" id="OMERI12G09420.1"/>
    </source>
</evidence>
<evidence type="ECO:0000313" key="3">
    <source>
        <dbReference type="Proteomes" id="UP000008021"/>
    </source>
</evidence>
<dbReference type="Pfam" id="PF12937">
    <property type="entry name" value="F-box-like"/>
    <property type="match status" value="1"/>
</dbReference>
<dbReference type="HOGENOM" id="CLU_651088_0_0_1"/>
<dbReference type="InterPro" id="IPR001810">
    <property type="entry name" value="F-box_dom"/>
</dbReference>
<reference evidence="2" key="2">
    <citation type="submission" date="2018-05" db="EMBL/GenBank/DDBJ databases">
        <title>OmerRS3 (Oryza meridionalis Reference Sequence Version 3).</title>
        <authorList>
            <person name="Zhang J."/>
            <person name="Kudrna D."/>
            <person name="Lee S."/>
            <person name="Talag J."/>
            <person name="Welchert J."/>
            <person name="Wing R.A."/>
        </authorList>
    </citation>
    <scope>NUCLEOTIDE SEQUENCE [LARGE SCALE GENOMIC DNA]</scope>
    <source>
        <strain evidence="2">cv. OR44</strain>
    </source>
</reference>
<evidence type="ECO:0000259" key="1">
    <source>
        <dbReference type="Pfam" id="PF12937"/>
    </source>
</evidence>
<protein>
    <recommendedName>
        <fullName evidence="1">F-box domain-containing protein</fullName>
    </recommendedName>
</protein>
<keyword evidence="3" id="KW-1185">Reference proteome</keyword>
<dbReference type="SUPFAM" id="SSF81383">
    <property type="entry name" value="F-box domain"/>
    <property type="match status" value="1"/>
</dbReference>
<dbReference type="AlphaFoldDB" id="A0A0E0FCH1"/>
<dbReference type="Gene3D" id="1.20.1280.50">
    <property type="match status" value="1"/>
</dbReference>
<dbReference type="eggNOG" id="ENOG502QTTY">
    <property type="taxonomic scope" value="Eukaryota"/>
</dbReference>
<proteinExistence type="predicted"/>
<dbReference type="InterPro" id="IPR036047">
    <property type="entry name" value="F-box-like_dom_sf"/>
</dbReference>
<organism evidence="2">
    <name type="scientific">Oryza meridionalis</name>
    <dbReference type="NCBI Taxonomy" id="40149"/>
    <lineage>
        <taxon>Eukaryota</taxon>
        <taxon>Viridiplantae</taxon>
        <taxon>Streptophyta</taxon>
        <taxon>Embryophyta</taxon>
        <taxon>Tracheophyta</taxon>
        <taxon>Spermatophyta</taxon>
        <taxon>Magnoliopsida</taxon>
        <taxon>Liliopsida</taxon>
        <taxon>Poales</taxon>
        <taxon>Poaceae</taxon>
        <taxon>BOP clade</taxon>
        <taxon>Oryzoideae</taxon>
        <taxon>Oryzeae</taxon>
        <taxon>Oryzinae</taxon>
        <taxon>Oryza</taxon>
    </lineage>
</organism>
<dbReference type="STRING" id="40149.A0A0E0FCH1"/>